<evidence type="ECO:0000313" key="2">
    <source>
        <dbReference type="Proteomes" id="UP001632038"/>
    </source>
</evidence>
<protein>
    <submittedName>
        <fullName evidence="1">Uncharacterized protein</fullName>
    </submittedName>
</protein>
<comment type="caution">
    <text evidence="1">The sequence shown here is derived from an EMBL/GenBank/DDBJ whole genome shotgun (WGS) entry which is preliminary data.</text>
</comment>
<organism evidence="1 2">
    <name type="scientific">Castilleja foliolosa</name>
    <dbReference type="NCBI Taxonomy" id="1961234"/>
    <lineage>
        <taxon>Eukaryota</taxon>
        <taxon>Viridiplantae</taxon>
        <taxon>Streptophyta</taxon>
        <taxon>Embryophyta</taxon>
        <taxon>Tracheophyta</taxon>
        <taxon>Spermatophyta</taxon>
        <taxon>Magnoliopsida</taxon>
        <taxon>eudicotyledons</taxon>
        <taxon>Gunneridae</taxon>
        <taxon>Pentapetalae</taxon>
        <taxon>asterids</taxon>
        <taxon>lamiids</taxon>
        <taxon>Lamiales</taxon>
        <taxon>Orobanchaceae</taxon>
        <taxon>Pedicularideae</taxon>
        <taxon>Castillejinae</taxon>
        <taxon>Castilleja</taxon>
    </lineage>
</organism>
<evidence type="ECO:0000313" key="1">
    <source>
        <dbReference type="EMBL" id="KAL3622899.1"/>
    </source>
</evidence>
<accession>A0ABD3C0S6</accession>
<sequence length="99" mass="11211">MKEAIYGNSKLGSGGSILEPAKHEYKLRLRSMMDGVRQVEGWLRRLRSATEVLSKCDRLSDTCGSRRDWCSGMLKGDVVFRPQRGGVRYDSAKDDVERT</sequence>
<dbReference type="AlphaFoldDB" id="A0ABD3C0S6"/>
<dbReference type="Proteomes" id="UP001632038">
    <property type="component" value="Unassembled WGS sequence"/>
</dbReference>
<reference evidence="2" key="1">
    <citation type="journal article" date="2024" name="IScience">
        <title>Strigolactones Initiate the Formation of Haustorium-like Structures in Castilleja.</title>
        <authorList>
            <person name="Buerger M."/>
            <person name="Peterson D."/>
            <person name="Chory J."/>
        </authorList>
    </citation>
    <scope>NUCLEOTIDE SEQUENCE [LARGE SCALE GENOMIC DNA]</scope>
</reference>
<proteinExistence type="predicted"/>
<gene>
    <name evidence="1" type="ORF">CASFOL_033199</name>
</gene>
<keyword evidence="2" id="KW-1185">Reference proteome</keyword>
<name>A0ABD3C0S6_9LAMI</name>
<dbReference type="EMBL" id="JAVIJP010000055">
    <property type="protein sequence ID" value="KAL3622899.1"/>
    <property type="molecule type" value="Genomic_DNA"/>
</dbReference>